<dbReference type="EMBL" id="CAJPWZ010002390">
    <property type="protein sequence ID" value="CAG2237461.1"/>
    <property type="molecule type" value="Genomic_DNA"/>
</dbReference>
<dbReference type="InterPro" id="IPR041588">
    <property type="entry name" value="Integrase_H2C2"/>
</dbReference>
<evidence type="ECO:0000313" key="2">
    <source>
        <dbReference type="EMBL" id="CAG2237461.1"/>
    </source>
</evidence>
<feature type="domain" description="Integrase zinc-binding" evidence="1">
    <location>
        <begin position="198"/>
        <end position="252"/>
    </location>
</feature>
<dbReference type="PANTHER" id="PTHR37984:SF7">
    <property type="entry name" value="INTEGRASE CATALYTIC DOMAIN-CONTAINING PROTEIN"/>
    <property type="match status" value="1"/>
</dbReference>
<protein>
    <recommendedName>
        <fullName evidence="1">Integrase zinc-binding domain-containing protein</fullName>
    </recommendedName>
</protein>
<evidence type="ECO:0000259" key="1">
    <source>
        <dbReference type="Pfam" id="PF17921"/>
    </source>
</evidence>
<keyword evidence="3" id="KW-1185">Reference proteome</keyword>
<dbReference type="Gene3D" id="1.10.340.70">
    <property type="match status" value="1"/>
</dbReference>
<gene>
    <name evidence="2" type="ORF">MEDL_49968</name>
</gene>
<accession>A0A8S3U1P6</accession>
<name>A0A8S3U1P6_MYTED</name>
<organism evidence="2 3">
    <name type="scientific">Mytilus edulis</name>
    <name type="common">Blue mussel</name>
    <dbReference type="NCBI Taxonomy" id="6550"/>
    <lineage>
        <taxon>Eukaryota</taxon>
        <taxon>Metazoa</taxon>
        <taxon>Spiralia</taxon>
        <taxon>Lophotrochozoa</taxon>
        <taxon>Mollusca</taxon>
        <taxon>Bivalvia</taxon>
        <taxon>Autobranchia</taxon>
        <taxon>Pteriomorphia</taxon>
        <taxon>Mytilida</taxon>
        <taxon>Mytiloidea</taxon>
        <taxon>Mytilidae</taxon>
        <taxon>Mytilinae</taxon>
        <taxon>Mytilus</taxon>
    </lineage>
</organism>
<dbReference type="FunFam" id="1.10.340.70:FF:000003">
    <property type="entry name" value="Protein CBG25708"/>
    <property type="match status" value="1"/>
</dbReference>
<evidence type="ECO:0000313" key="3">
    <source>
        <dbReference type="Proteomes" id="UP000683360"/>
    </source>
</evidence>
<dbReference type="Pfam" id="PF17921">
    <property type="entry name" value="Integrase_H2C2"/>
    <property type="match status" value="1"/>
</dbReference>
<dbReference type="AlphaFoldDB" id="A0A8S3U1P6"/>
<dbReference type="InterPro" id="IPR050951">
    <property type="entry name" value="Retrovirus_Pol_polyprotein"/>
</dbReference>
<reference evidence="2" key="1">
    <citation type="submission" date="2021-03" db="EMBL/GenBank/DDBJ databases">
        <authorList>
            <person name="Bekaert M."/>
        </authorList>
    </citation>
    <scope>NUCLEOTIDE SEQUENCE</scope>
</reference>
<comment type="caution">
    <text evidence="2">The sequence shown here is derived from an EMBL/GenBank/DDBJ whole genome shotgun (WGS) entry which is preliminary data.</text>
</comment>
<dbReference type="OrthoDB" id="6153079at2759"/>
<dbReference type="Proteomes" id="UP000683360">
    <property type="component" value="Unassembled WGS sequence"/>
</dbReference>
<dbReference type="PANTHER" id="PTHR37984">
    <property type="entry name" value="PROTEIN CBG26694"/>
    <property type="match status" value="1"/>
</dbReference>
<sequence>MYFVLGCEELIIAVDHKPLLKIFGDRSLDQISNTRLRNLKEKTLRYKFKMMHVQGAKHCAADAVSQNPTGNNSEELRLIDDIALITEDSNQIDYLSFQTIQHNFLSSIMKDDCCDVCSDEELQLATASSINTLQSITWNMVRVATNSDDDMVKLVEIIENGMPEFRHEMPTELREFFQFREDLYTVDGVVMYKDRIVIPPALRKNVLTILHSAHQGVTSMMSRAESSVFWPGITPDITTLRNKCYQCNRMAPSQPCAPPTPPVYPDYPFQCLCAVFFHYKGVTYLDGRRHILVF</sequence>
<proteinExistence type="predicted"/>